<name>A0A1Q9ER98_SYMMI</name>
<dbReference type="EMBL" id="LSRX01000087">
    <property type="protein sequence ID" value="OLQ09931.1"/>
    <property type="molecule type" value="Genomic_DNA"/>
</dbReference>
<dbReference type="OrthoDB" id="10652779at2759"/>
<keyword evidence="3" id="KW-1185">Reference proteome</keyword>
<comment type="caution">
    <text evidence="2">The sequence shown here is derived from an EMBL/GenBank/DDBJ whole genome shotgun (WGS) entry which is preliminary data.</text>
</comment>
<feature type="compositionally biased region" description="Polar residues" evidence="1">
    <location>
        <begin position="58"/>
        <end position="68"/>
    </location>
</feature>
<protein>
    <submittedName>
        <fullName evidence="2">Uncharacterized protein</fullName>
    </submittedName>
</protein>
<organism evidence="2 3">
    <name type="scientific">Symbiodinium microadriaticum</name>
    <name type="common">Dinoflagellate</name>
    <name type="synonym">Zooxanthella microadriatica</name>
    <dbReference type="NCBI Taxonomy" id="2951"/>
    <lineage>
        <taxon>Eukaryota</taxon>
        <taxon>Sar</taxon>
        <taxon>Alveolata</taxon>
        <taxon>Dinophyceae</taxon>
        <taxon>Suessiales</taxon>
        <taxon>Symbiodiniaceae</taxon>
        <taxon>Symbiodinium</taxon>
    </lineage>
</organism>
<proteinExistence type="predicted"/>
<evidence type="ECO:0000256" key="1">
    <source>
        <dbReference type="SAM" id="MobiDB-lite"/>
    </source>
</evidence>
<dbReference type="AlphaFoldDB" id="A0A1Q9ER98"/>
<dbReference type="Proteomes" id="UP000186817">
    <property type="component" value="Unassembled WGS sequence"/>
</dbReference>
<feature type="region of interest" description="Disordered" evidence="1">
    <location>
        <begin position="55"/>
        <end position="74"/>
    </location>
</feature>
<gene>
    <name evidence="2" type="ORF">AK812_SmicGene6371</name>
</gene>
<evidence type="ECO:0000313" key="3">
    <source>
        <dbReference type="Proteomes" id="UP000186817"/>
    </source>
</evidence>
<accession>A0A1Q9ER98</accession>
<evidence type="ECO:0000313" key="2">
    <source>
        <dbReference type="EMBL" id="OLQ09931.1"/>
    </source>
</evidence>
<sequence length="243" mass="25932">MLGGLLRRCLCRHLAQSAEAAEGGWWFEGVGVSGRGLRRITIAVIDFSELPELGGGSTYSDDPASQPSRGDLDWDEDLEPAEVRYRSFMQEHDWNGSGLMAFTADGPQRAGPSYVPEYTLKLDINHHLEPLRTSILRTSLHGGDGDVAATFVLSHGQINDAGVSAGLATSFRRGQGDFCLLLAQLLVQGGLLPPGPSDPGSQGPPLEVLLVASKSLQKHAEMRIVAVQAGYLNSSCVLQGVLV</sequence>
<reference evidence="2 3" key="1">
    <citation type="submission" date="2016-02" db="EMBL/GenBank/DDBJ databases">
        <title>Genome analysis of coral dinoflagellate symbionts highlights evolutionary adaptations to a symbiotic lifestyle.</title>
        <authorList>
            <person name="Aranda M."/>
            <person name="Li Y."/>
            <person name="Liew Y.J."/>
            <person name="Baumgarten S."/>
            <person name="Simakov O."/>
            <person name="Wilson M."/>
            <person name="Piel J."/>
            <person name="Ashoor H."/>
            <person name="Bougouffa S."/>
            <person name="Bajic V.B."/>
            <person name="Ryu T."/>
            <person name="Ravasi T."/>
            <person name="Bayer T."/>
            <person name="Micklem G."/>
            <person name="Kim H."/>
            <person name="Bhak J."/>
            <person name="Lajeunesse T.C."/>
            <person name="Voolstra C.R."/>
        </authorList>
    </citation>
    <scope>NUCLEOTIDE SEQUENCE [LARGE SCALE GENOMIC DNA]</scope>
    <source>
        <strain evidence="2 3">CCMP2467</strain>
    </source>
</reference>